<name>A0A081BPZ2_9BACT</name>
<evidence type="ECO:0000256" key="2">
    <source>
        <dbReference type="ARBA" id="ARBA00005642"/>
    </source>
</evidence>
<dbReference type="Gene3D" id="3.30.2350.10">
    <property type="entry name" value="Pseudouridine synthase"/>
    <property type="match status" value="1"/>
</dbReference>
<feature type="domain" description="Pseudouridine synthase II N-terminal" evidence="6">
    <location>
        <begin position="27"/>
        <end position="175"/>
    </location>
</feature>
<dbReference type="GO" id="GO:0031119">
    <property type="term" value="P:tRNA pseudouridine synthesis"/>
    <property type="evidence" value="ECO:0007669"/>
    <property type="project" value="UniProtKB-UniRule"/>
</dbReference>
<dbReference type="CDD" id="cd02573">
    <property type="entry name" value="PseudoU_synth_EcTruB"/>
    <property type="match status" value="1"/>
</dbReference>
<comment type="similarity">
    <text evidence="2 5">Belongs to the pseudouridine synthase TruB family. Type 1 subfamily.</text>
</comment>
<evidence type="ECO:0000256" key="4">
    <source>
        <dbReference type="ARBA" id="ARBA00023235"/>
    </source>
</evidence>
<dbReference type="InterPro" id="IPR014780">
    <property type="entry name" value="tRNA_psdUridine_synth_TruB"/>
</dbReference>
<dbReference type="GO" id="GO:0003723">
    <property type="term" value="F:RNA binding"/>
    <property type="evidence" value="ECO:0007669"/>
    <property type="project" value="InterPro"/>
</dbReference>
<dbReference type="SUPFAM" id="SSF55120">
    <property type="entry name" value="Pseudouridine synthase"/>
    <property type="match status" value="1"/>
</dbReference>
<gene>
    <name evidence="5" type="primary">truB</name>
    <name evidence="8" type="ORF">U14_03709</name>
</gene>
<accession>A0A081BPZ2</accession>
<dbReference type="GO" id="GO:0160148">
    <property type="term" value="F:tRNA pseudouridine(55) synthase activity"/>
    <property type="evidence" value="ECO:0007669"/>
    <property type="project" value="UniProtKB-EC"/>
</dbReference>
<proteinExistence type="inferred from homology"/>
<dbReference type="InterPro" id="IPR002501">
    <property type="entry name" value="PsdUridine_synth_N"/>
</dbReference>
<dbReference type="PANTHER" id="PTHR13767:SF2">
    <property type="entry name" value="PSEUDOURIDYLATE SYNTHASE TRUB1"/>
    <property type="match status" value="1"/>
</dbReference>
<dbReference type="HAMAP" id="MF_01080">
    <property type="entry name" value="TruB_bact"/>
    <property type="match status" value="1"/>
</dbReference>
<dbReference type="Pfam" id="PF01509">
    <property type="entry name" value="TruB_N"/>
    <property type="match status" value="1"/>
</dbReference>
<keyword evidence="3 5" id="KW-0819">tRNA processing</keyword>
<dbReference type="STRING" id="1499966.U14_03709"/>
<dbReference type="GO" id="GO:1990481">
    <property type="term" value="P:mRNA pseudouridine synthesis"/>
    <property type="evidence" value="ECO:0007669"/>
    <property type="project" value="TreeGrafter"/>
</dbReference>
<evidence type="ECO:0000256" key="3">
    <source>
        <dbReference type="ARBA" id="ARBA00022694"/>
    </source>
</evidence>
<evidence type="ECO:0000259" key="7">
    <source>
        <dbReference type="Pfam" id="PF16198"/>
    </source>
</evidence>
<dbReference type="Pfam" id="PF16198">
    <property type="entry name" value="TruB_C_2"/>
    <property type="match status" value="1"/>
</dbReference>
<comment type="function">
    <text evidence="5">Responsible for synthesis of pseudouridine from uracil-55 in the psi GC loop of transfer RNAs.</text>
</comment>
<evidence type="ECO:0000313" key="8">
    <source>
        <dbReference type="EMBL" id="GAK52458.1"/>
    </source>
</evidence>
<dbReference type="InterPro" id="IPR032819">
    <property type="entry name" value="TruB_C"/>
</dbReference>
<dbReference type="EC" id="5.4.99.25" evidence="5"/>
<evidence type="ECO:0000256" key="1">
    <source>
        <dbReference type="ARBA" id="ARBA00000385"/>
    </source>
</evidence>
<dbReference type="AlphaFoldDB" id="A0A081BPZ2"/>
<sequence length="312" mass="34608">MTEILHGVLLIRKTAGMTSHDVVAQIRKIFQTKKVGHAGTLDPFATGLLLLCLGDATRIVQYLTDGEKTYRAVMKLGERTDTQDYTGKIIERRDVPALTTEDVEGMFARFTGEIAQVPPMYSARRVQGQRLYELARAGKEVEREARPVTIRELTLTAMTLPYLHLQVVCSKGTYIRALANDLGEAFGCGAHLTELERTQSGRFLLHDAMSLEELVAMRDDRERLRRCLLPIDAALAEWPSLTLDETAAGRIAHGAAVALPTEAGEMLPSRSNVRVHNQAGTLLALAWIEYLPETEEASLLSQIHPFMVFAKP</sequence>
<protein>
    <recommendedName>
        <fullName evidence="5">tRNA pseudouridine synthase B</fullName>
        <ecNumber evidence="5">5.4.99.25</ecNumber>
    </recommendedName>
    <alternativeName>
        <fullName evidence="5">tRNA pseudouridine(55) synthase</fullName>
        <shortName evidence="5">Psi55 synthase</shortName>
    </alternativeName>
    <alternativeName>
        <fullName evidence="5">tRNA pseudouridylate synthase</fullName>
    </alternativeName>
    <alternativeName>
        <fullName evidence="5">tRNA-uridine isomerase</fullName>
    </alternativeName>
</protein>
<evidence type="ECO:0000259" key="6">
    <source>
        <dbReference type="Pfam" id="PF01509"/>
    </source>
</evidence>
<dbReference type="EMBL" id="DF820458">
    <property type="protein sequence ID" value="GAK52458.1"/>
    <property type="molecule type" value="Genomic_DNA"/>
</dbReference>
<reference evidence="8" key="1">
    <citation type="journal article" date="2015" name="PeerJ">
        <title>First genomic representation of candidate bacterial phylum KSB3 points to enhanced environmental sensing as a trigger of wastewater bulking.</title>
        <authorList>
            <person name="Sekiguchi Y."/>
            <person name="Ohashi A."/>
            <person name="Parks D.H."/>
            <person name="Yamauchi T."/>
            <person name="Tyson G.W."/>
            <person name="Hugenholtz P."/>
        </authorList>
    </citation>
    <scope>NUCLEOTIDE SEQUENCE [LARGE SCALE GENOMIC DNA]</scope>
</reference>
<evidence type="ECO:0000313" key="9">
    <source>
        <dbReference type="Proteomes" id="UP000030700"/>
    </source>
</evidence>
<organism evidence="8">
    <name type="scientific">Candidatus Moduliflexus flocculans</name>
    <dbReference type="NCBI Taxonomy" id="1499966"/>
    <lineage>
        <taxon>Bacteria</taxon>
        <taxon>Candidatus Moduliflexota</taxon>
        <taxon>Candidatus Moduliflexia</taxon>
        <taxon>Candidatus Moduliflexales</taxon>
        <taxon>Candidatus Moduliflexaceae</taxon>
    </lineage>
</organism>
<dbReference type="HOGENOM" id="CLU_032087_0_3_0"/>
<keyword evidence="9" id="KW-1185">Reference proteome</keyword>
<dbReference type="InterPro" id="IPR020103">
    <property type="entry name" value="PsdUridine_synth_cat_dom_sf"/>
</dbReference>
<feature type="domain" description="tRNA pseudouridylate synthase B C-terminal" evidence="7">
    <location>
        <begin position="176"/>
        <end position="235"/>
    </location>
</feature>
<evidence type="ECO:0000256" key="5">
    <source>
        <dbReference type="HAMAP-Rule" id="MF_01080"/>
    </source>
</evidence>
<dbReference type="FunFam" id="3.30.2350.10:FF:000011">
    <property type="entry name" value="tRNA pseudouridine synthase B"/>
    <property type="match status" value="1"/>
</dbReference>
<comment type="catalytic activity">
    <reaction evidence="1 5">
        <text>uridine(55) in tRNA = pseudouridine(55) in tRNA</text>
        <dbReference type="Rhea" id="RHEA:42532"/>
        <dbReference type="Rhea" id="RHEA-COMP:10101"/>
        <dbReference type="Rhea" id="RHEA-COMP:10102"/>
        <dbReference type="ChEBI" id="CHEBI:65314"/>
        <dbReference type="ChEBI" id="CHEBI:65315"/>
        <dbReference type="EC" id="5.4.99.25"/>
    </reaction>
</comment>
<dbReference type="NCBIfam" id="TIGR00431">
    <property type="entry name" value="TruB"/>
    <property type="match status" value="1"/>
</dbReference>
<feature type="active site" description="Nucleophile" evidence="5">
    <location>
        <position position="42"/>
    </location>
</feature>
<dbReference type="Proteomes" id="UP000030700">
    <property type="component" value="Unassembled WGS sequence"/>
</dbReference>
<dbReference type="PANTHER" id="PTHR13767">
    <property type="entry name" value="TRNA-PSEUDOURIDINE SYNTHASE"/>
    <property type="match status" value="1"/>
</dbReference>
<keyword evidence="4 5" id="KW-0413">Isomerase</keyword>